<reference evidence="3" key="2">
    <citation type="submission" date="2020-09" db="EMBL/GenBank/DDBJ databases">
        <authorList>
            <person name="Sun Q."/>
            <person name="Zhou Y."/>
        </authorList>
    </citation>
    <scope>NUCLEOTIDE SEQUENCE</scope>
    <source>
        <strain evidence="3">CGMCC 1.16134</strain>
    </source>
</reference>
<proteinExistence type="predicted"/>
<dbReference type="Proteomes" id="UP000637643">
    <property type="component" value="Unassembled WGS sequence"/>
</dbReference>
<feature type="domain" description="Phosphodiester glycosidase" evidence="2">
    <location>
        <begin position="248"/>
        <end position="434"/>
    </location>
</feature>
<evidence type="ECO:0000313" key="3">
    <source>
        <dbReference type="EMBL" id="GGF87505.1"/>
    </source>
</evidence>
<evidence type="ECO:0000313" key="4">
    <source>
        <dbReference type="Proteomes" id="UP000637643"/>
    </source>
</evidence>
<sequence length="908" mass="95096">MNEVVMNKRNKEAVRGIKMSSAKKWVAASLAGVLWIMPVIGSEGMPQFGQAAPAASAASAVTVNKLGEEVITSGAIMMKYKYTTTRSGKRATGLADVIRVDLNNPYVSVDVMTGKGGNLTTRQSTGGMAKETGAVAAVNGDYFNTGGEGSPIGGQVTAGELLSTPSQLNGMYAFAVTKDRKPLIDEFTFEGKITAEDGAQFPLSGINKGAYNPEGGSSTYSHAHAMYIYTDAWTALERPKNSSTTPTEVLVENGVITQISENAALPMAVPKGAYILRTHGLAAQYVTAHLTVGQKLTSTYALISKTTQQPLDPATLQTMIGGHTILVNNGKAATFSRSTSSIGGVRARTALGYSQDGRYVYVIAVEKNNNSSGMSLTELQSFMTGIGVWKGLNLDGGGSTTMVDRPLAETTATLTFDTEYGTEQRSIVNGLGVYTSAPKGEVKGIKISGDSVLLIGQKASYSLKGYDTYYNPIDVAAGNPAWKSSGGSATVSAGEVTAVKPGTVTLTATSGTANASTEVTVLGGEDLTSLTVGTPTAPLKAGASVSVPVTAATKSNGKVTVPNSALKWEYVGFEGSVQDGKLTVNSVKEGVSTGYAIARYDGFSTAVVLSTAAATSWEDFENVTYPLAFTTNVPAVKGTAAVVAGNGERAGSKVLSLGYDMTAGSGKMYAYAQWNGTTGKEVPAAATAMSLDVMGDMSLNWLRAEFVDNGGATVYVDLAKIIDWNGWKNLNIDLSGSGMKFPASLKRLYVVNVEEGQDERAKTGTVAFDNIKFTMPSLSSEAGLPKGSAMMSIGSKAITVNGAKKAIDVAPIMKDGSTYVPIRYVLDAFGGSAAWDPATKKIMVLRGSKALDLTLNKKEFILNGKRQSAEVAPLLLQGRTLVPLRLVSEQLGLTVKWEQKTKTVTIES</sequence>
<dbReference type="EMBL" id="BMKR01000014">
    <property type="protein sequence ID" value="GGF87505.1"/>
    <property type="molecule type" value="Genomic_DNA"/>
</dbReference>
<name>A0A917FL25_9BACL</name>
<dbReference type="Gene3D" id="3.30.457.10">
    <property type="entry name" value="Copper amine oxidase-like, N-terminal domain"/>
    <property type="match status" value="2"/>
</dbReference>
<dbReference type="Pfam" id="PF09992">
    <property type="entry name" value="NAGPA"/>
    <property type="match status" value="1"/>
</dbReference>
<feature type="domain" description="Copper amine oxidase-like N-terminal" evidence="1">
    <location>
        <begin position="799"/>
        <end position="906"/>
    </location>
</feature>
<organism evidence="3 4">
    <name type="scientific">Paenibacillus albidus</name>
    <dbReference type="NCBI Taxonomy" id="2041023"/>
    <lineage>
        <taxon>Bacteria</taxon>
        <taxon>Bacillati</taxon>
        <taxon>Bacillota</taxon>
        <taxon>Bacilli</taxon>
        <taxon>Bacillales</taxon>
        <taxon>Paenibacillaceae</taxon>
        <taxon>Paenibacillus</taxon>
    </lineage>
</organism>
<keyword evidence="4" id="KW-1185">Reference proteome</keyword>
<evidence type="ECO:0008006" key="5">
    <source>
        <dbReference type="Google" id="ProtNLM"/>
    </source>
</evidence>
<protein>
    <recommendedName>
        <fullName evidence="5">Copper amine oxidase</fullName>
    </recommendedName>
</protein>
<dbReference type="PANTHER" id="PTHR40446:SF2">
    <property type="entry name" value="N-ACETYLGLUCOSAMINE-1-PHOSPHODIESTER ALPHA-N-ACETYLGLUCOSAMINIDASE"/>
    <property type="match status" value="1"/>
</dbReference>
<evidence type="ECO:0000259" key="2">
    <source>
        <dbReference type="Pfam" id="PF09992"/>
    </source>
</evidence>
<dbReference type="InterPro" id="IPR008964">
    <property type="entry name" value="Invasin/intimin_cell_adhesion"/>
</dbReference>
<dbReference type="PANTHER" id="PTHR40446">
    <property type="entry name" value="N-ACETYLGLUCOSAMINE-1-PHOSPHODIESTER ALPHA-N-ACETYLGLUCOSAMINIDASE"/>
    <property type="match status" value="1"/>
</dbReference>
<gene>
    <name evidence="3" type="ORF">GCM10010912_35980</name>
</gene>
<dbReference type="InterPro" id="IPR018711">
    <property type="entry name" value="NAGPA"/>
</dbReference>
<dbReference type="Gene3D" id="2.60.40.1080">
    <property type="match status" value="1"/>
</dbReference>
<dbReference type="Pfam" id="PF07833">
    <property type="entry name" value="Cu_amine_oxidN1"/>
    <property type="match status" value="1"/>
</dbReference>
<dbReference type="SUPFAM" id="SSF55383">
    <property type="entry name" value="Copper amine oxidase, domain N"/>
    <property type="match status" value="1"/>
</dbReference>
<dbReference type="AlphaFoldDB" id="A0A917FL25"/>
<dbReference type="InterPro" id="IPR036582">
    <property type="entry name" value="Mao_N_sf"/>
</dbReference>
<dbReference type="SUPFAM" id="SSF49373">
    <property type="entry name" value="Invasin/intimin cell-adhesion fragments"/>
    <property type="match status" value="1"/>
</dbReference>
<comment type="caution">
    <text evidence="3">The sequence shown here is derived from an EMBL/GenBank/DDBJ whole genome shotgun (WGS) entry which is preliminary data.</text>
</comment>
<dbReference type="InterPro" id="IPR012854">
    <property type="entry name" value="Cu_amine_oxidase-like_N"/>
</dbReference>
<evidence type="ECO:0000259" key="1">
    <source>
        <dbReference type="Pfam" id="PF07833"/>
    </source>
</evidence>
<accession>A0A917FL25</accession>
<reference evidence="3" key="1">
    <citation type="journal article" date="2014" name="Int. J. Syst. Evol. Microbiol.">
        <title>Complete genome sequence of Corynebacterium casei LMG S-19264T (=DSM 44701T), isolated from a smear-ripened cheese.</title>
        <authorList>
            <consortium name="US DOE Joint Genome Institute (JGI-PGF)"/>
            <person name="Walter F."/>
            <person name="Albersmeier A."/>
            <person name="Kalinowski J."/>
            <person name="Ruckert C."/>
        </authorList>
    </citation>
    <scope>NUCLEOTIDE SEQUENCE</scope>
    <source>
        <strain evidence="3">CGMCC 1.16134</strain>
    </source>
</reference>